<proteinExistence type="predicted"/>
<evidence type="ECO:0000313" key="2">
    <source>
        <dbReference type="Proteomes" id="UP000034665"/>
    </source>
</evidence>
<comment type="caution">
    <text evidence="1">The sequence shown here is derived from an EMBL/GenBank/DDBJ whole genome shotgun (WGS) entry which is preliminary data.</text>
</comment>
<accession>A0A0G0NHN9</accession>
<dbReference type="AlphaFoldDB" id="A0A0G0NHN9"/>
<dbReference type="EMBL" id="LBWR01000002">
    <property type="protein sequence ID" value="KKR12341.1"/>
    <property type="molecule type" value="Genomic_DNA"/>
</dbReference>
<organism evidence="1 2">
    <name type="scientific">Candidatus Wolfebacteria bacterium GW2011_GWC2_39_22</name>
    <dbReference type="NCBI Taxonomy" id="1619013"/>
    <lineage>
        <taxon>Bacteria</taxon>
        <taxon>Candidatus Wolfeibacteriota</taxon>
    </lineage>
</organism>
<sequence>MDIIVEKGANTTEKNARRISIDGTSEKATVSGTGVAVLSAKQLDFLQKTPAESVKQVADRIRTFLRENGFVDVETNYSPGHAVFAFTIDG</sequence>
<protein>
    <submittedName>
        <fullName evidence="1">Uncharacterized protein</fullName>
    </submittedName>
</protein>
<evidence type="ECO:0000313" key="1">
    <source>
        <dbReference type="EMBL" id="KKR12341.1"/>
    </source>
</evidence>
<dbReference type="STRING" id="1619013.UT41_C0002G0115"/>
<dbReference type="Proteomes" id="UP000034665">
    <property type="component" value="Unassembled WGS sequence"/>
</dbReference>
<gene>
    <name evidence="1" type="ORF">UT41_C0002G0115</name>
</gene>
<reference evidence="1 2" key="1">
    <citation type="journal article" date="2015" name="Nature">
        <title>rRNA introns, odd ribosomes, and small enigmatic genomes across a large radiation of phyla.</title>
        <authorList>
            <person name="Brown C.T."/>
            <person name="Hug L.A."/>
            <person name="Thomas B.C."/>
            <person name="Sharon I."/>
            <person name="Castelle C.J."/>
            <person name="Singh A."/>
            <person name="Wilkins M.J."/>
            <person name="Williams K.H."/>
            <person name="Banfield J.F."/>
        </authorList>
    </citation>
    <scope>NUCLEOTIDE SEQUENCE [LARGE SCALE GENOMIC DNA]</scope>
</reference>
<name>A0A0G0NHN9_9BACT</name>